<dbReference type="GO" id="GO:0016887">
    <property type="term" value="F:ATP hydrolysis activity"/>
    <property type="evidence" value="ECO:0007669"/>
    <property type="project" value="InterPro"/>
</dbReference>
<dbReference type="Proteomes" id="UP000006671">
    <property type="component" value="Unassembled WGS sequence"/>
</dbReference>
<dbReference type="InterPro" id="IPR027417">
    <property type="entry name" value="P-loop_NTPase"/>
</dbReference>
<dbReference type="Gene3D" id="3.40.50.300">
    <property type="entry name" value="P-loop containing nucleotide triphosphate hydrolases"/>
    <property type="match status" value="1"/>
</dbReference>
<dbReference type="OrthoDB" id="10251412at2759"/>
<protein>
    <submittedName>
        <fullName evidence="2">Aaa ATPase family protein</fullName>
    </submittedName>
</protein>
<dbReference type="RefSeq" id="XP_002678452.1">
    <property type="nucleotide sequence ID" value="XM_002678406.1"/>
</dbReference>
<sequence>MASSSTTLITKIDSTFVDYKFLLEKYPSPHVIAGYDNDSQCWCFQQRFYTTFQNQLRMLMVDEQGRHLVAKEGEETLLEFNESMVIDCKSYSDENFAKINRPKAGVKHSLAVYYVPSREIERPAENGSTTRAIYPESILIVYPTRRVQNLVEWYVNNARSPKPGRNLYAYNVKEEYWMRKYQYIELEQSHVYGIDDKFDMFERDFNIIHQKIDKLHKVGKSCSLNYFVHGPPGTGKSSFARAIATKYNLDIYTANLKDCQHIKDSDAVKTILTPSKIIFKQAAEEKKEFECSDCDEECYDECETVVNPKQNQYYVVLIEDFDRYLDSCTANEMSNILNSIDGVEPSDGVIRFFSANNTEDIKLNKAFLSRMNGIWHFNLNDKESIKKRVFELFETPIYPENSKEITIQELYTEKASNHKLSLREITNHLCRFLMDEVSGIKSAFEDIDRFVSEKDIKVESDAVVLNSGEKNDDSSDEQ</sequence>
<dbReference type="VEuPathDB" id="AmoebaDB:NAEGRDRAFT_79410"/>
<dbReference type="Pfam" id="PF00004">
    <property type="entry name" value="AAA"/>
    <property type="match status" value="1"/>
</dbReference>
<feature type="domain" description="ATPase AAA-type core" evidence="1">
    <location>
        <begin position="228"/>
        <end position="376"/>
    </location>
</feature>
<dbReference type="InParanoid" id="D2VC89"/>
<proteinExistence type="predicted"/>
<keyword evidence="3" id="KW-1185">Reference proteome</keyword>
<accession>D2VC89</accession>
<evidence type="ECO:0000313" key="2">
    <source>
        <dbReference type="EMBL" id="EFC45708.1"/>
    </source>
</evidence>
<dbReference type="GO" id="GO:0005524">
    <property type="term" value="F:ATP binding"/>
    <property type="evidence" value="ECO:0007669"/>
    <property type="project" value="InterPro"/>
</dbReference>
<organism evidence="3">
    <name type="scientific">Naegleria gruberi</name>
    <name type="common">Amoeba</name>
    <dbReference type="NCBI Taxonomy" id="5762"/>
    <lineage>
        <taxon>Eukaryota</taxon>
        <taxon>Discoba</taxon>
        <taxon>Heterolobosea</taxon>
        <taxon>Tetramitia</taxon>
        <taxon>Eutetramitia</taxon>
        <taxon>Vahlkampfiidae</taxon>
        <taxon>Naegleria</taxon>
    </lineage>
</organism>
<dbReference type="InterPro" id="IPR050747">
    <property type="entry name" value="Mitochondrial_chaperone_BCS1"/>
</dbReference>
<evidence type="ECO:0000313" key="3">
    <source>
        <dbReference type="Proteomes" id="UP000006671"/>
    </source>
</evidence>
<dbReference type="GeneID" id="8849165"/>
<dbReference type="OMA" id="KFDMFER"/>
<dbReference type="PANTHER" id="PTHR23070">
    <property type="entry name" value="BCS1 AAA-TYPE ATPASE"/>
    <property type="match status" value="1"/>
</dbReference>
<dbReference type="EMBL" id="GG738862">
    <property type="protein sequence ID" value="EFC45708.1"/>
    <property type="molecule type" value="Genomic_DNA"/>
</dbReference>
<evidence type="ECO:0000259" key="1">
    <source>
        <dbReference type="Pfam" id="PF00004"/>
    </source>
</evidence>
<dbReference type="AlphaFoldDB" id="D2VC89"/>
<dbReference type="STRING" id="5762.D2VC89"/>
<name>D2VC89_NAEGR</name>
<dbReference type="InterPro" id="IPR003959">
    <property type="entry name" value="ATPase_AAA_core"/>
</dbReference>
<reference evidence="2 3" key="1">
    <citation type="journal article" date="2010" name="Cell">
        <title>The genome of Naegleria gruberi illuminates early eukaryotic versatility.</title>
        <authorList>
            <person name="Fritz-Laylin L.K."/>
            <person name="Prochnik S.E."/>
            <person name="Ginger M.L."/>
            <person name="Dacks J.B."/>
            <person name="Carpenter M.L."/>
            <person name="Field M.C."/>
            <person name="Kuo A."/>
            <person name="Paredez A."/>
            <person name="Chapman J."/>
            <person name="Pham J."/>
            <person name="Shu S."/>
            <person name="Neupane R."/>
            <person name="Cipriano M."/>
            <person name="Mancuso J."/>
            <person name="Tu H."/>
            <person name="Salamov A."/>
            <person name="Lindquist E."/>
            <person name="Shapiro H."/>
            <person name="Lucas S."/>
            <person name="Grigoriev I.V."/>
            <person name="Cande W.Z."/>
            <person name="Fulton C."/>
            <person name="Rokhsar D.S."/>
            <person name="Dawson S.C."/>
        </authorList>
    </citation>
    <scope>NUCLEOTIDE SEQUENCE [LARGE SCALE GENOMIC DNA]</scope>
    <source>
        <strain evidence="2 3">NEG-M</strain>
    </source>
</reference>
<dbReference type="SUPFAM" id="SSF52540">
    <property type="entry name" value="P-loop containing nucleoside triphosphate hydrolases"/>
    <property type="match status" value="1"/>
</dbReference>
<gene>
    <name evidence="2" type="ORF">NAEGRDRAFT_79410</name>
</gene>
<dbReference type="KEGG" id="ngr:NAEGRDRAFT_79410"/>